<sequence length="723" mass="80357">MTEELYINGEAVDLKPDAATTLNYKSNLLGDISKITSSNSQTIQCPKTTRNRKIFDNPGAPAYVSDKRYNRYSARLVRNGIEVVRVGYAVLLSSSETYEIALYWGVMANFQTWVDKAAKLNELTGTEALTWNANTTATTLSQMKSTGYGFAKYDCGVSNASLANFHPSATTWWILDKITKQAGFTFEMPSKYASALRAIAIPCLSRNASDASNEAEATVSIYPFITYSNGFWGYSIAGNNGTDRHGVFDPDDNTKIRKVDNATKVIISIVNRSGAQLGMVLYSNSSNGFPSRVYIRATRYSDRDETTTQIAVSIGSSSVSSSTGTYAYQKTYYFADIEEEITWGEYDYLRLFPHNGTSVISGSRLGNTKLTITEDFENIIYPSLFPIPQNLPEISQIDFIKAICGMFGIFAVPDPTNVNNLKFVSLDTLQENKAQACDWSDKFVRSNDDEPKTTEYKINDYCRNNYFKYKEDDTVFTNADGNLKIDSEILDAEKTVITLPFAPSDGSTIRHYELNDDGTAVDTVQVKDRIMRLISDGSGLAMLAFDDLDFTTLLSKYYSTLSRLLNSAITITEQIMLDEYDLKSLDYSIPFYLRQYGKFYGIVSIQSTANKACEVKAVQLPETVVQEPERPSQAVSIGWQWEDVAIYITASAAPASDLDVVITPYTYDGVALVQQTIIFPAGQMKVIGPTITRIVGGIEINSITPEYDDTYSYIIAEQTTKNA</sequence>
<evidence type="ECO:0000313" key="2">
    <source>
        <dbReference type="Proteomes" id="UP000322658"/>
    </source>
</evidence>
<dbReference type="AlphaFoldDB" id="A0A5B3GTV3"/>
<comment type="caution">
    <text evidence="1">The sequence shown here is derived from an EMBL/GenBank/DDBJ whole genome shotgun (WGS) entry which is preliminary data.</text>
</comment>
<dbReference type="EMBL" id="VVXJ01000005">
    <property type="protein sequence ID" value="KAA2377155.1"/>
    <property type="molecule type" value="Genomic_DNA"/>
</dbReference>
<gene>
    <name evidence="1" type="ORF">F2Y07_03180</name>
</gene>
<dbReference type="Proteomes" id="UP000322658">
    <property type="component" value="Unassembled WGS sequence"/>
</dbReference>
<proteinExistence type="predicted"/>
<dbReference type="RefSeq" id="WP_118406862.1">
    <property type="nucleotide sequence ID" value="NZ_CAUENT010000096.1"/>
</dbReference>
<reference evidence="1 2" key="1">
    <citation type="journal article" date="2019" name="Nat. Med.">
        <title>A library of human gut bacterial isolates paired with longitudinal multiomics data enables mechanistic microbiome research.</title>
        <authorList>
            <person name="Poyet M."/>
            <person name="Groussin M."/>
            <person name="Gibbons S.M."/>
            <person name="Avila-Pacheco J."/>
            <person name="Jiang X."/>
            <person name="Kearney S.M."/>
            <person name="Perrotta A.R."/>
            <person name="Berdy B."/>
            <person name="Zhao S."/>
            <person name="Lieberman T.D."/>
            <person name="Swanson P.K."/>
            <person name="Smith M."/>
            <person name="Roesemann S."/>
            <person name="Alexander J.E."/>
            <person name="Rich S.A."/>
            <person name="Livny J."/>
            <person name="Vlamakis H."/>
            <person name="Clish C."/>
            <person name="Bullock K."/>
            <person name="Deik A."/>
            <person name="Scott J."/>
            <person name="Pierce K.A."/>
            <person name="Xavier R.J."/>
            <person name="Alm E.J."/>
        </authorList>
    </citation>
    <scope>NUCLEOTIDE SEQUENCE [LARGE SCALE GENOMIC DNA]</scope>
    <source>
        <strain evidence="1 2">BIOML-A1</strain>
    </source>
</reference>
<evidence type="ECO:0000313" key="1">
    <source>
        <dbReference type="EMBL" id="KAA2377155.1"/>
    </source>
</evidence>
<accession>A0A5B3GTV3</accession>
<protein>
    <submittedName>
        <fullName evidence="1">Uncharacterized protein</fullName>
    </submittedName>
</protein>
<name>A0A5B3GTV3_9BACT</name>
<organism evidence="1 2">
    <name type="scientific">Alistipes shahii</name>
    <dbReference type="NCBI Taxonomy" id="328814"/>
    <lineage>
        <taxon>Bacteria</taxon>
        <taxon>Pseudomonadati</taxon>
        <taxon>Bacteroidota</taxon>
        <taxon>Bacteroidia</taxon>
        <taxon>Bacteroidales</taxon>
        <taxon>Rikenellaceae</taxon>
        <taxon>Alistipes</taxon>
    </lineage>
</organism>